<dbReference type="PROSITE" id="PS00622">
    <property type="entry name" value="HTH_LUXR_1"/>
    <property type="match status" value="1"/>
</dbReference>
<gene>
    <name evidence="5" type="ORF">XM53_09455</name>
</gene>
<evidence type="ECO:0000313" key="6">
    <source>
        <dbReference type="Proteomes" id="UP000051295"/>
    </source>
</evidence>
<dbReference type="CDD" id="cd06170">
    <property type="entry name" value="LuxR_C_like"/>
    <property type="match status" value="1"/>
</dbReference>
<comment type="caution">
    <text evidence="5">The sequence shown here is derived from an EMBL/GenBank/DDBJ whole genome shotgun (WGS) entry which is preliminary data.</text>
</comment>
<dbReference type="SUPFAM" id="SSF46894">
    <property type="entry name" value="C-terminal effector domain of the bipartite response regulators"/>
    <property type="match status" value="1"/>
</dbReference>
<dbReference type="PRINTS" id="PR00038">
    <property type="entry name" value="HTHLUXR"/>
</dbReference>
<proteinExistence type="predicted"/>
<dbReference type="GO" id="GO:0006355">
    <property type="term" value="P:regulation of DNA-templated transcription"/>
    <property type="evidence" value="ECO:0007669"/>
    <property type="project" value="InterPro"/>
</dbReference>
<evidence type="ECO:0000256" key="3">
    <source>
        <dbReference type="ARBA" id="ARBA00023163"/>
    </source>
</evidence>
<protein>
    <recommendedName>
        <fullName evidence="4">HTH luxR-type domain-containing protein</fullName>
    </recommendedName>
</protein>
<sequence length="138" mass="15107">MTSPLYPTVVSSFFPVHLNFDSWISMLKLCLSGHSYVTPELLTSATLTATDPPNHAGGREDMTPAKPGNRVAASALDRLTVREIEVLEHVARGRQNKVIAAQLGLSENTVKLHIHHIISKLGVHNRTEAAMLYATSRL</sequence>
<dbReference type="InterPro" id="IPR000792">
    <property type="entry name" value="Tscrpt_reg_LuxR_C"/>
</dbReference>
<evidence type="ECO:0000256" key="1">
    <source>
        <dbReference type="ARBA" id="ARBA00023015"/>
    </source>
</evidence>
<organism evidence="5 6">
    <name type="scientific">Roseovarius atlanticus</name>
    <dbReference type="NCBI Taxonomy" id="1641875"/>
    <lineage>
        <taxon>Bacteria</taxon>
        <taxon>Pseudomonadati</taxon>
        <taxon>Pseudomonadota</taxon>
        <taxon>Alphaproteobacteria</taxon>
        <taxon>Rhodobacterales</taxon>
        <taxon>Roseobacteraceae</taxon>
        <taxon>Roseovarius</taxon>
    </lineage>
</organism>
<reference evidence="5 6" key="1">
    <citation type="submission" date="2015-04" db="EMBL/GenBank/DDBJ databases">
        <title>The draft genome sequence of Roseovarius sp.R12b.</title>
        <authorList>
            <person name="Li G."/>
            <person name="Lai Q."/>
            <person name="Shao Z."/>
            <person name="Yan P."/>
        </authorList>
    </citation>
    <scope>NUCLEOTIDE SEQUENCE [LARGE SCALE GENOMIC DNA]</scope>
    <source>
        <strain evidence="5 6">R12B</strain>
    </source>
</reference>
<feature type="domain" description="HTH luxR-type" evidence="4">
    <location>
        <begin position="72"/>
        <end position="137"/>
    </location>
</feature>
<keyword evidence="1" id="KW-0805">Transcription regulation</keyword>
<dbReference type="STRING" id="1641875.XM53_09455"/>
<evidence type="ECO:0000256" key="2">
    <source>
        <dbReference type="ARBA" id="ARBA00023125"/>
    </source>
</evidence>
<dbReference type="Proteomes" id="UP000051295">
    <property type="component" value="Unassembled WGS sequence"/>
</dbReference>
<dbReference type="GO" id="GO:0003677">
    <property type="term" value="F:DNA binding"/>
    <property type="evidence" value="ECO:0007669"/>
    <property type="project" value="UniProtKB-KW"/>
</dbReference>
<dbReference type="AlphaFoldDB" id="A0A0T5NVG3"/>
<name>A0A0T5NVG3_9RHOB</name>
<keyword evidence="3" id="KW-0804">Transcription</keyword>
<dbReference type="PATRIC" id="fig|1641875.4.peg.4301"/>
<dbReference type="InterPro" id="IPR016032">
    <property type="entry name" value="Sig_transdc_resp-reg_C-effctor"/>
</dbReference>
<keyword evidence="2" id="KW-0238">DNA-binding</keyword>
<accession>A0A0T5NVG3</accession>
<dbReference type="PANTHER" id="PTHR44688">
    <property type="entry name" value="DNA-BINDING TRANSCRIPTIONAL ACTIVATOR DEVR_DOSR"/>
    <property type="match status" value="1"/>
</dbReference>
<dbReference type="Gene3D" id="1.10.10.10">
    <property type="entry name" value="Winged helix-like DNA-binding domain superfamily/Winged helix DNA-binding domain"/>
    <property type="match status" value="1"/>
</dbReference>
<evidence type="ECO:0000313" key="5">
    <source>
        <dbReference type="EMBL" id="KRS12922.1"/>
    </source>
</evidence>
<dbReference type="SMART" id="SM00421">
    <property type="entry name" value="HTH_LUXR"/>
    <property type="match status" value="1"/>
</dbReference>
<dbReference type="PANTHER" id="PTHR44688:SF16">
    <property type="entry name" value="DNA-BINDING TRANSCRIPTIONAL ACTIVATOR DEVR_DOSR"/>
    <property type="match status" value="1"/>
</dbReference>
<dbReference type="EMBL" id="LAXJ01000008">
    <property type="protein sequence ID" value="KRS12922.1"/>
    <property type="molecule type" value="Genomic_DNA"/>
</dbReference>
<dbReference type="PROSITE" id="PS50043">
    <property type="entry name" value="HTH_LUXR_2"/>
    <property type="match status" value="1"/>
</dbReference>
<keyword evidence="6" id="KW-1185">Reference proteome</keyword>
<dbReference type="InterPro" id="IPR036388">
    <property type="entry name" value="WH-like_DNA-bd_sf"/>
</dbReference>
<dbReference type="Pfam" id="PF00196">
    <property type="entry name" value="GerE"/>
    <property type="match status" value="1"/>
</dbReference>
<evidence type="ECO:0000259" key="4">
    <source>
        <dbReference type="PROSITE" id="PS50043"/>
    </source>
</evidence>